<dbReference type="Pfam" id="PF03279">
    <property type="entry name" value="Lip_A_acyltrans"/>
    <property type="match status" value="1"/>
</dbReference>
<evidence type="ECO:0000256" key="1">
    <source>
        <dbReference type="ARBA" id="ARBA00004533"/>
    </source>
</evidence>
<gene>
    <name evidence="7" type="ordered locus">DSC_13605</name>
</gene>
<dbReference type="eggNOG" id="COG1560">
    <property type="taxonomic scope" value="Bacteria"/>
</dbReference>
<sequence length="290" mass="32272">MAAPLRWACARIARLPQRRLLALGAALAWLLTPLLASRRRIARINLALCFPELDATARQALVRANTRASVIGLLEMARAWYAPSPALAGLAEIEGLDHLRAAQAQGRGVLLLTAHFPHMDLGARLLGQALGQPLSCMVRRVGGNCGERFMQAGRRRVFAEVIGKKDVRGLLRALSRGRLVVYLADQNFTYNSAFVPFFGVQAATLTTPPELARRAGVAIVPYWCQRLADGRYRVRVEAPWPESSGQDPAAFAARYMRELEAAIRQAPAQYLWWHRRFKTRPEGQVSPYLR</sequence>
<evidence type="ECO:0000313" key="8">
    <source>
        <dbReference type="Proteomes" id="UP000005870"/>
    </source>
</evidence>
<evidence type="ECO:0000256" key="2">
    <source>
        <dbReference type="ARBA" id="ARBA00022475"/>
    </source>
</evidence>
<dbReference type="GO" id="GO:0009247">
    <property type="term" value="P:glycolipid biosynthetic process"/>
    <property type="evidence" value="ECO:0007669"/>
    <property type="project" value="UniProtKB-ARBA"/>
</dbReference>
<protein>
    <submittedName>
        <fullName evidence="7">Lipid A biosynthesis lauroyl acyltransferase</fullName>
    </submittedName>
</protein>
<name>G7UTB9_PSEUP</name>
<dbReference type="PANTHER" id="PTHR30606:SF9">
    <property type="entry name" value="LIPID A BIOSYNTHESIS LAUROYLTRANSFERASE"/>
    <property type="match status" value="1"/>
</dbReference>
<dbReference type="CDD" id="cd07984">
    <property type="entry name" value="LPLAT_LABLAT-like"/>
    <property type="match status" value="1"/>
</dbReference>
<proteinExistence type="predicted"/>
<evidence type="ECO:0000256" key="3">
    <source>
        <dbReference type="ARBA" id="ARBA00022519"/>
    </source>
</evidence>
<dbReference type="STRING" id="1045855.DSC_13605"/>
<dbReference type="GO" id="GO:0005886">
    <property type="term" value="C:plasma membrane"/>
    <property type="evidence" value="ECO:0007669"/>
    <property type="project" value="UniProtKB-SubCell"/>
</dbReference>
<dbReference type="Proteomes" id="UP000005870">
    <property type="component" value="Chromosome"/>
</dbReference>
<dbReference type="InterPro" id="IPR004960">
    <property type="entry name" value="LipA_acyltrans"/>
</dbReference>
<keyword evidence="8" id="KW-1185">Reference proteome</keyword>
<dbReference type="PIRSF" id="PIRSF026649">
    <property type="entry name" value="MsbB"/>
    <property type="match status" value="1"/>
</dbReference>
<dbReference type="HOGENOM" id="CLU_049421_1_0_6"/>
<comment type="subcellular location">
    <subcellularLocation>
        <location evidence="1">Cell inner membrane</location>
    </subcellularLocation>
</comment>
<evidence type="ECO:0000256" key="4">
    <source>
        <dbReference type="ARBA" id="ARBA00022679"/>
    </source>
</evidence>
<evidence type="ECO:0000256" key="6">
    <source>
        <dbReference type="ARBA" id="ARBA00023315"/>
    </source>
</evidence>
<evidence type="ECO:0000256" key="5">
    <source>
        <dbReference type="ARBA" id="ARBA00023136"/>
    </source>
</evidence>
<evidence type="ECO:0000313" key="7">
    <source>
        <dbReference type="EMBL" id="AER57365.1"/>
    </source>
</evidence>
<accession>G7UTB9</accession>
<dbReference type="GO" id="GO:0016746">
    <property type="term" value="F:acyltransferase activity"/>
    <property type="evidence" value="ECO:0007669"/>
    <property type="project" value="UniProtKB-KW"/>
</dbReference>
<dbReference type="KEGG" id="psd:DSC_13605"/>
<keyword evidence="5" id="KW-0472">Membrane</keyword>
<reference evidence="7 8" key="1">
    <citation type="journal article" date="2012" name="J. Bacteriol.">
        <title>Complete Genome Sequence of the BTEX-Degrading Bacterium Pseudoxanthomonas spadix BD-a59.</title>
        <authorList>
            <person name="Lee S.H."/>
            <person name="Jin H.M."/>
            <person name="Lee H.J."/>
            <person name="Kim J.M."/>
            <person name="Jeon C.O."/>
        </authorList>
    </citation>
    <scope>NUCLEOTIDE SEQUENCE [LARGE SCALE GENOMIC DNA]</scope>
    <source>
        <strain evidence="7 8">BD-a59</strain>
    </source>
</reference>
<keyword evidence="3" id="KW-0997">Cell inner membrane</keyword>
<dbReference type="EMBL" id="CP003093">
    <property type="protein sequence ID" value="AER57365.1"/>
    <property type="molecule type" value="Genomic_DNA"/>
</dbReference>
<keyword evidence="6 7" id="KW-0012">Acyltransferase</keyword>
<dbReference type="AlphaFoldDB" id="G7UTB9"/>
<organism evidence="7 8">
    <name type="scientific">Pseudoxanthomonas spadix (strain BD-a59)</name>
    <dbReference type="NCBI Taxonomy" id="1045855"/>
    <lineage>
        <taxon>Bacteria</taxon>
        <taxon>Pseudomonadati</taxon>
        <taxon>Pseudomonadota</taxon>
        <taxon>Gammaproteobacteria</taxon>
        <taxon>Lysobacterales</taxon>
        <taxon>Lysobacteraceae</taxon>
        <taxon>Pseudoxanthomonas</taxon>
    </lineage>
</organism>
<keyword evidence="2" id="KW-1003">Cell membrane</keyword>
<dbReference type="PANTHER" id="PTHR30606">
    <property type="entry name" value="LIPID A BIOSYNTHESIS LAUROYL ACYLTRANSFERASE"/>
    <property type="match status" value="1"/>
</dbReference>
<keyword evidence="4" id="KW-0808">Transferase</keyword>